<organism evidence="6 7">
    <name type="scientific">Aphanizomenon flos-aquae WA102</name>
    <dbReference type="NCBI Taxonomy" id="1710896"/>
    <lineage>
        <taxon>Bacteria</taxon>
        <taxon>Bacillati</taxon>
        <taxon>Cyanobacteriota</taxon>
        <taxon>Cyanophyceae</taxon>
        <taxon>Nostocales</taxon>
        <taxon>Aphanizomenonaceae</taxon>
        <taxon>Aphanizomenon</taxon>
    </lineage>
</organism>
<name>A0A1B7X1D3_APHFL</name>
<dbReference type="GO" id="GO:0004803">
    <property type="term" value="F:transposase activity"/>
    <property type="evidence" value="ECO:0007669"/>
    <property type="project" value="InterPro"/>
</dbReference>
<evidence type="ECO:0000259" key="5">
    <source>
        <dbReference type="Pfam" id="PF01526"/>
    </source>
</evidence>
<keyword evidence="4" id="KW-0233">DNA recombination</keyword>
<sequence length="814" mass="93407">MSYIDYQQRLLDLLDNQPVEYRSLYNNLKQLPKRPTRNHLNDLIVHLIWLDSLGDIKPLLADMTAAKIQHFAAEARVLDASEIKEFNLPKRITLILCLIYSASIRTRDNLVEMFLKKMQLIHNHAKKELELIKQRYQVTVEKLLGVFSNVLQVLVDEPSDDKSDEVNQSDKFEQVNRLLAPEGGAEQLLSECEAINAYKGNNYFPLLWRFYKSHRSSFFRLLLKFASTTSEQGIFEALNFILENQSRRGEFFNHTIDLDFASPQWQKLLVVEQGNKTKIVRRHLEVCVFSYLMAELRSGDICVKGSENYADHREQLLPWLECLPLIDQYCGDLGFANDAVGFVAQLKSLLTDTALRVDTAYPDNRQLVINDLGEPVLKKYPRHDLSPSAKALLDAVEERFPERNLIDILRNVDYWTNFTRHFGPMSGSDPKLERATERYLLTSFTYGCNLGPTQAARHMGGIVTSKEILFVNRRHVSVDKLNAALVDIINRYNVLKLPGIWGDGTTAAADGTKYELYEENLLSEYHIRYGGYGGIAYHHVSDTYVALFSHFISCGTWEAVYIIEGLLKNLSDIQPHTIYADTQGQSTPVFALSYMLGIKLMPRIRNWQDLNFFRPNNDTVYKHIDSLFKDAIDWVKIENHWQDILQVVLSIQTGKVSSSVLLRKLGNYSRKNRLYQAFQELGRVIRTVFLLQYISDMKLRQQITAATNIVEAYNGFSKWFFFGGFGVIANNDPIEQEKIIKYNDLVANAVIFHNVVDLTDVLRDLLKAGHLISREDVAALSPYMTSHIKRFGDYLIDMETVPNLLDDDGILVLT</sequence>
<dbReference type="Proteomes" id="UP000092093">
    <property type="component" value="Unassembled WGS sequence"/>
</dbReference>
<feature type="domain" description="Tn3 transposase DDE" evidence="5">
    <location>
        <begin position="407"/>
        <end position="794"/>
    </location>
</feature>
<dbReference type="GO" id="GO:0006313">
    <property type="term" value="P:DNA transposition"/>
    <property type="evidence" value="ECO:0007669"/>
    <property type="project" value="InterPro"/>
</dbReference>
<evidence type="ECO:0000256" key="4">
    <source>
        <dbReference type="ARBA" id="ARBA00023172"/>
    </source>
</evidence>
<dbReference type="InterPro" id="IPR047653">
    <property type="entry name" value="Tn3-like_transpos"/>
</dbReference>
<evidence type="ECO:0000256" key="2">
    <source>
        <dbReference type="ARBA" id="ARBA00022578"/>
    </source>
</evidence>
<comment type="caution">
    <text evidence="6">The sequence shown here is derived from an EMBL/GenBank/DDBJ whole genome shotgun (WGS) entry which is preliminary data.</text>
</comment>
<dbReference type="Pfam" id="PF01526">
    <property type="entry name" value="DDE_Tnp_Tn3"/>
    <property type="match status" value="1"/>
</dbReference>
<dbReference type="GO" id="GO:0003677">
    <property type="term" value="F:DNA binding"/>
    <property type="evidence" value="ECO:0007669"/>
    <property type="project" value="UniProtKB-KW"/>
</dbReference>
<accession>A0A1B7X1D3</accession>
<keyword evidence="3" id="KW-0238">DNA-binding</keyword>
<dbReference type="NCBIfam" id="NF033527">
    <property type="entry name" value="transpos_Tn3"/>
    <property type="match status" value="1"/>
</dbReference>
<keyword evidence="2" id="KW-0815">Transposition</keyword>
<evidence type="ECO:0000313" key="6">
    <source>
        <dbReference type="EMBL" id="OBQ43194.1"/>
    </source>
</evidence>
<evidence type="ECO:0000313" key="7">
    <source>
        <dbReference type="Proteomes" id="UP000092093"/>
    </source>
</evidence>
<reference evidence="6 7" key="1">
    <citation type="submission" date="2015-09" db="EMBL/GenBank/DDBJ databases">
        <title>Aphanizomenon flos-aquae WA102.</title>
        <authorList>
            <person name="Driscoll C."/>
        </authorList>
    </citation>
    <scope>NUCLEOTIDE SEQUENCE [LARGE SCALE GENOMIC DNA]</scope>
    <source>
        <strain evidence="6">WA102</strain>
    </source>
</reference>
<comment type="similarity">
    <text evidence="1">Belongs to the transposase 7 family.</text>
</comment>
<dbReference type="InterPro" id="IPR002513">
    <property type="entry name" value="Tn3_Tnp_DDE_dom"/>
</dbReference>
<dbReference type="AlphaFoldDB" id="A0A1B7X1D3"/>
<evidence type="ECO:0000256" key="3">
    <source>
        <dbReference type="ARBA" id="ARBA00023125"/>
    </source>
</evidence>
<dbReference type="EMBL" id="LJOW01000065">
    <property type="protein sequence ID" value="OBQ43194.1"/>
    <property type="molecule type" value="Genomic_DNA"/>
</dbReference>
<gene>
    <name evidence="6" type="ORF">AN484_13645</name>
</gene>
<protein>
    <submittedName>
        <fullName evidence="6">Transposase</fullName>
    </submittedName>
</protein>
<proteinExistence type="inferred from homology"/>
<evidence type="ECO:0000256" key="1">
    <source>
        <dbReference type="ARBA" id="ARBA00009402"/>
    </source>
</evidence>
<dbReference type="PATRIC" id="fig|1710896.3.peg.1773"/>